<evidence type="ECO:0000256" key="3">
    <source>
        <dbReference type="ARBA" id="ARBA00011233"/>
    </source>
</evidence>
<evidence type="ECO:0000313" key="6">
    <source>
        <dbReference type="EMBL" id="MBO1902446.1"/>
    </source>
</evidence>
<reference evidence="6" key="1">
    <citation type="submission" date="2021-03" db="EMBL/GenBank/DDBJ databases">
        <title>Leucobacter chromiisoli sp. nov., isolated from chromium-containing soil of chemical plant.</title>
        <authorList>
            <person name="Xu Z."/>
        </authorList>
    </citation>
    <scope>NUCLEOTIDE SEQUENCE</scope>
    <source>
        <strain evidence="6">S27</strain>
    </source>
</reference>
<dbReference type="Gene3D" id="3.20.20.70">
    <property type="entry name" value="Aldolase class I"/>
    <property type="match status" value="1"/>
</dbReference>
<dbReference type="GO" id="GO:0016829">
    <property type="term" value="F:lyase activity"/>
    <property type="evidence" value="ECO:0007669"/>
    <property type="project" value="UniProtKB-KW"/>
</dbReference>
<comment type="pathway">
    <text evidence="1">Carbohydrate acid metabolism.</text>
</comment>
<dbReference type="Pfam" id="PF01081">
    <property type="entry name" value="Aldolase"/>
    <property type="match status" value="1"/>
</dbReference>
<proteinExistence type="inferred from homology"/>
<evidence type="ECO:0000256" key="2">
    <source>
        <dbReference type="ARBA" id="ARBA00006906"/>
    </source>
</evidence>
<dbReference type="InterPro" id="IPR000887">
    <property type="entry name" value="Aldlse_KDPG_KHG"/>
</dbReference>
<organism evidence="6 7">
    <name type="scientific">Leucobacter weissii</name>
    <dbReference type="NCBI Taxonomy" id="1983706"/>
    <lineage>
        <taxon>Bacteria</taxon>
        <taxon>Bacillati</taxon>
        <taxon>Actinomycetota</taxon>
        <taxon>Actinomycetes</taxon>
        <taxon>Micrococcales</taxon>
        <taxon>Microbacteriaceae</taxon>
        <taxon>Leucobacter</taxon>
    </lineage>
</organism>
<evidence type="ECO:0000256" key="5">
    <source>
        <dbReference type="ARBA" id="ARBA00023277"/>
    </source>
</evidence>
<accession>A0A939MKV4</accession>
<dbReference type="CDD" id="cd00452">
    <property type="entry name" value="KDPG_aldolase"/>
    <property type="match status" value="1"/>
</dbReference>
<dbReference type="RefSeq" id="WP_208098200.1">
    <property type="nucleotide sequence ID" value="NZ_JAGDYM010000011.1"/>
</dbReference>
<gene>
    <name evidence="6" type="ORF">J4H92_10850</name>
</gene>
<dbReference type="SUPFAM" id="SSF51569">
    <property type="entry name" value="Aldolase"/>
    <property type="match status" value="1"/>
</dbReference>
<comment type="similarity">
    <text evidence="2">Belongs to the KHG/KDPG aldolase family.</text>
</comment>
<evidence type="ECO:0000256" key="4">
    <source>
        <dbReference type="ARBA" id="ARBA00023239"/>
    </source>
</evidence>
<comment type="caution">
    <text evidence="6">The sequence shown here is derived from an EMBL/GenBank/DDBJ whole genome shotgun (WGS) entry which is preliminary data.</text>
</comment>
<dbReference type="InterPro" id="IPR013785">
    <property type="entry name" value="Aldolase_TIM"/>
</dbReference>
<comment type="subunit">
    <text evidence="3">Homotrimer.</text>
</comment>
<dbReference type="Proteomes" id="UP000664382">
    <property type="component" value="Unassembled WGS sequence"/>
</dbReference>
<protein>
    <submittedName>
        <fullName evidence="6">Bifunctional 4-hydroxy-2-oxoglutarate aldolase/2-dehydro-3-deoxy-phosphogluconate aldolase</fullName>
    </submittedName>
</protein>
<evidence type="ECO:0000313" key="7">
    <source>
        <dbReference type="Proteomes" id="UP000664382"/>
    </source>
</evidence>
<name>A0A939MKV4_9MICO</name>
<sequence>MPHPSFSELAATSPVMAILRNFPPADAVVRAERAWDLGIDLVEVPIHRPEFVPALEAVAAAGRERGKVVGAGTIVEPAQLDVISGIGVDFAVAPGLDLRLAASSAERGIPFLPGAATPSEVQRALAAGLTWIKGFPATSLGTAWFTAVRGPFPDARLVATGGLDAGNAAAYLDAGARIVAVGSALEDPGQLDLLSEIIRERRAD</sequence>
<dbReference type="EMBL" id="JAGDYM010000011">
    <property type="protein sequence ID" value="MBO1902446.1"/>
    <property type="molecule type" value="Genomic_DNA"/>
</dbReference>
<dbReference type="PANTHER" id="PTHR30246:SF1">
    <property type="entry name" value="2-DEHYDRO-3-DEOXY-6-PHOSPHOGALACTONATE ALDOLASE-RELATED"/>
    <property type="match status" value="1"/>
</dbReference>
<evidence type="ECO:0000256" key="1">
    <source>
        <dbReference type="ARBA" id="ARBA00004761"/>
    </source>
</evidence>
<keyword evidence="5" id="KW-0119">Carbohydrate metabolism</keyword>
<dbReference type="AlphaFoldDB" id="A0A939MKV4"/>
<keyword evidence="4" id="KW-0456">Lyase</keyword>
<keyword evidence="7" id="KW-1185">Reference proteome</keyword>
<dbReference type="PANTHER" id="PTHR30246">
    <property type="entry name" value="2-KETO-3-DEOXY-6-PHOSPHOGLUCONATE ALDOLASE"/>
    <property type="match status" value="1"/>
</dbReference>